<comment type="caution">
    <text evidence="9">The sequence shown here is derived from an EMBL/GenBank/DDBJ whole genome shotgun (WGS) entry which is preliminary data.</text>
</comment>
<dbReference type="RefSeq" id="WP_106147428.1">
    <property type="nucleotide sequence ID" value="NZ_PVYX01000002.1"/>
</dbReference>
<dbReference type="InterPro" id="IPR015424">
    <property type="entry name" value="PyrdxlP-dep_Trfase"/>
</dbReference>
<evidence type="ECO:0000313" key="9">
    <source>
        <dbReference type="EMBL" id="PRX55520.1"/>
    </source>
</evidence>
<sequence length="425" mass="46672">MAVLEHLTSQQAIDLENKYGAQNYHPLPVVLSKGEGVYVWDVEGRKYYDFLSAYSAVNQGHCHPKIIEALKNQAENLTLTSRAFYNDMLGKYEEFATRFFGFDKLLPMNTGAEAVETAIKLARKWGYEKKGIPANQAKIVVCQNNFHGRTISIISASNDPIATENFGPFTPGIISIRYNDINALQEVLKDENIAAFLVEPIQGEAGVYVPDENYIKEAFDLCKSKNVLFMADEVQTGIARTGRLLASCGNCLCLDKNCSGVPDVKPDVLILGKAISGGVLPVSAVLANNEIMEVIRPGNHGSTFGGNPLSCAVAMAALEVVKEERLAENADELGKIFRNEMEKLVQQTDLVRLVRGKGLLNAIVIDDSEDSSTAWDICMALKENGLLAKPTHGNIIRFAPPLVMTKEQLLECISIIAKTLKEFEK</sequence>
<dbReference type="InterPro" id="IPR015422">
    <property type="entry name" value="PyrdxlP-dep_Trfase_small"/>
</dbReference>
<evidence type="ECO:0000313" key="10">
    <source>
        <dbReference type="Proteomes" id="UP000237640"/>
    </source>
</evidence>
<dbReference type="AlphaFoldDB" id="A0A2T0MDE1"/>
<accession>A0A2T0MDE1</accession>
<organism evidence="9 10">
    <name type="scientific">Flagellimonas meridianipacifica</name>
    <dbReference type="NCBI Taxonomy" id="1080225"/>
    <lineage>
        <taxon>Bacteria</taxon>
        <taxon>Pseudomonadati</taxon>
        <taxon>Bacteroidota</taxon>
        <taxon>Flavobacteriia</taxon>
        <taxon>Flavobacteriales</taxon>
        <taxon>Flavobacteriaceae</taxon>
        <taxon>Flagellimonas</taxon>
    </lineage>
</organism>
<dbReference type="GO" id="GO:0010121">
    <property type="term" value="P:L-arginine catabolic process to proline via ornithine"/>
    <property type="evidence" value="ECO:0007669"/>
    <property type="project" value="TreeGrafter"/>
</dbReference>
<evidence type="ECO:0000256" key="6">
    <source>
        <dbReference type="ARBA" id="ARBA00022898"/>
    </source>
</evidence>
<evidence type="ECO:0000256" key="8">
    <source>
        <dbReference type="RuleBase" id="RU003560"/>
    </source>
</evidence>
<evidence type="ECO:0000256" key="4">
    <source>
        <dbReference type="ARBA" id="ARBA00022576"/>
    </source>
</evidence>
<keyword evidence="6 8" id="KW-0663">Pyridoxal phosphate</keyword>
<dbReference type="SUPFAM" id="SSF53383">
    <property type="entry name" value="PLP-dependent transferases"/>
    <property type="match status" value="1"/>
</dbReference>
<reference evidence="9 10" key="1">
    <citation type="submission" date="2018-03" db="EMBL/GenBank/DDBJ databases">
        <title>Genomic Encyclopedia of Archaeal and Bacterial Type Strains, Phase II (KMG-II): from individual species to whole genera.</title>
        <authorList>
            <person name="Goeker M."/>
        </authorList>
    </citation>
    <scope>NUCLEOTIDE SEQUENCE [LARGE SCALE GENOMIC DNA]</scope>
    <source>
        <strain evidence="9 10">DSM 25027</strain>
    </source>
</reference>
<comment type="similarity">
    <text evidence="8">Belongs to the class-III pyridoxal-phosphate-dependent aminotransferase family.</text>
</comment>
<dbReference type="GO" id="GO:0030170">
    <property type="term" value="F:pyridoxal phosphate binding"/>
    <property type="evidence" value="ECO:0007669"/>
    <property type="project" value="InterPro"/>
</dbReference>
<dbReference type="InterPro" id="IPR005814">
    <property type="entry name" value="Aminotrans_3"/>
</dbReference>
<dbReference type="Gene3D" id="3.40.640.10">
    <property type="entry name" value="Type I PLP-dependent aspartate aminotransferase-like (Major domain)"/>
    <property type="match status" value="1"/>
</dbReference>
<dbReference type="OrthoDB" id="9801052at2"/>
<dbReference type="CDD" id="cd00610">
    <property type="entry name" value="OAT_like"/>
    <property type="match status" value="1"/>
</dbReference>
<dbReference type="NCBIfam" id="TIGR01885">
    <property type="entry name" value="Orn_aminotrans"/>
    <property type="match status" value="1"/>
</dbReference>
<comment type="cofactor">
    <cofactor evidence="1">
        <name>pyridoxal 5'-phosphate</name>
        <dbReference type="ChEBI" id="CHEBI:597326"/>
    </cofactor>
</comment>
<dbReference type="FunFam" id="3.90.1150.10:FF:000152">
    <property type="entry name" value="Ornithine aminotransferase"/>
    <property type="match status" value="2"/>
</dbReference>
<keyword evidence="10" id="KW-1185">Reference proteome</keyword>
<dbReference type="Pfam" id="PF00202">
    <property type="entry name" value="Aminotran_3"/>
    <property type="match status" value="1"/>
</dbReference>
<dbReference type="PANTHER" id="PTHR11986">
    <property type="entry name" value="AMINOTRANSFERASE CLASS III"/>
    <property type="match status" value="1"/>
</dbReference>
<dbReference type="Gene3D" id="3.90.1150.10">
    <property type="entry name" value="Aspartate Aminotransferase, domain 1"/>
    <property type="match status" value="1"/>
</dbReference>
<dbReference type="EMBL" id="PVYX01000002">
    <property type="protein sequence ID" value="PRX55520.1"/>
    <property type="molecule type" value="Genomic_DNA"/>
</dbReference>
<dbReference type="GO" id="GO:0004587">
    <property type="term" value="F:ornithine aminotransferase activity"/>
    <property type="evidence" value="ECO:0007669"/>
    <property type="project" value="UniProtKB-EC"/>
</dbReference>
<name>A0A2T0MDE1_9FLAO</name>
<dbReference type="GO" id="GO:0055129">
    <property type="term" value="P:L-proline biosynthetic process"/>
    <property type="evidence" value="ECO:0007669"/>
    <property type="project" value="UniProtKB-UniPathway"/>
</dbReference>
<dbReference type="UniPathway" id="UPA00098">
    <property type="reaction ID" value="UER00358"/>
</dbReference>
<comment type="pathway">
    <text evidence="2">Amino-acid biosynthesis; L-proline biosynthesis; L-glutamate 5-semialdehyde from L-ornithine: step 1/1.</text>
</comment>
<evidence type="ECO:0000256" key="3">
    <source>
        <dbReference type="ARBA" id="ARBA00012924"/>
    </source>
</evidence>
<dbReference type="GO" id="GO:0005737">
    <property type="term" value="C:cytoplasm"/>
    <property type="evidence" value="ECO:0007669"/>
    <property type="project" value="TreeGrafter"/>
</dbReference>
<evidence type="ECO:0000256" key="2">
    <source>
        <dbReference type="ARBA" id="ARBA00004998"/>
    </source>
</evidence>
<dbReference type="InterPro" id="IPR015421">
    <property type="entry name" value="PyrdxlP-dep_Trfase_major"/>
</dbReference>
<dbReference type="InterPro" id="IPR010164">
    <property type="entry name" value="Orn_aminotrans"/>
</dbReference>
<dbReference type="FunFam" id="3.40.640.10:FF:000011">
    <property type="entry name" value="Ornithine aminotransferase"/>
    <property type="match status" value="1"/>
</dbReference>
<evidence type="ECO:0000256" key="7">
    <source>
        <dbReference type="ARBA" id="ARBA00030587"/>
    </source>
</evidence>
<dbReference type="Proteomes" id="UP000237640">
    <property type="component" value="Unassembled WGS sequence"/>
</dbReference>
<keyword evidence="4" id="KW-0032">Aminotransferase</keyword>
<dbReference type="GO" id="GO:0019544">
    <property type="term" value="P:L-arginine catabolic process to L-glutamate"/>
    <property type="evidence" value="ECO:0007669"/>
    <property type="project" value="TreeGrafter"/>
</dbReference>
<dbReference type="EC" id="2.6.1.13" evidence="3"/>
<evidence type="ECO:0000256" key="5">
    <source>
        <dbReference type="ARBA" id="ARBA00022679"/>
    </source>
</evidence>
<evidence type="ECO:0000256" key="1">
    <source>
        <dbReference type="ARBA" id="ARBA00001933"/>
    </source>
</evidence>
<proteinExistence type="inferred from homology"/>
<dbReference type="GO" id="GO:0042802">
    <property type="term" value="F:identical protein binding"/>
    <property type="evidence" value="ECO:0007669"/>
    <property type="project" value="TreeGrafter"/>
</dbReference>
<gene>
    <name evidence="9" type="ORF">CLV81_3933</name>
</gene>
<protein>
    <recommendedName>
        <fullName evidence="3">ornithine aminotransferase</fullName>
        <ecNumber evidence="3">2.6.1.13</ecNumber>
    </recommendedName>
    <alternativeName>
        <fullName evidence="7">Ornithine--oxo-acid aminotransferase</fullName>
    </alternativeName>
</protein>
<dbReference type="InterPro" id="IPR050103">
    <property type="entry name" value="Class-III_PLP-dep_AT"/>
</dbReference>
<keyword evidence="5" id="KW-0808">Transferase</keyword>
<dbReference type="PIRSF" id="PIRSF000521">
    <property type="entry name" value="Transaminase_4ab_Lys_Orn"/>
    <property type="match status" value="1"/>
</dbReference>
<dbReference type="PANTHER" id="PTHR11986:SF18">
    <property type="entry name" value="ORNITHINE AMINOTRANSFERASE, MITOCHONDRIAL"/>
    <property type="match status" value="1"/>
</dbReference>